<evidence type="ECO:0000313" key="3">
    <source>
        <dbReference type="Proteomes" id="UP000550707"/>
    </source>
</evidence>
<comment type="caution">
    <text evidence="2">The sequence shown here is derived from an EMBL/GenBank/DDBJ whole genome shotgun (WGS) entry which is preliminary data.</text>
</comment>
<dbReference type="AlphaFoldDB" id="A0A7J8CT65"/>
<accession>A0A7J8CT65</accession>
<proteinExistence type="predicted"/>
<evidence type="ECO:0000313" key="2">
    <source>
        <dbReference type="EMBL" id="KAF6414060.1"/>
    </source>
</evidence>
<dbReference type="GO" id="GO:0032259">
    <property type="term" value="P:methylation"/>
    <property type="evidence" value="ECO:0007669"/>
    <property type="project" value="UniProtKB-KW"/>
</dbReference>
<dbReference type="GO" id="GO:0008168">
    <property type="term" value="F:methyltransferase activity"/>
    <property type="evidence" value="ECO:0007669"/>
    <property type="project" value="UniProtKB-KW"/>
</dbReference>
<keyword evidence="2" id="KW-0489">Methyltransferase</keyword>
<protein>
    <submittedName>
        <fullName evidence="2">Protein arginine methyltransferase 6</fullName>
    </submittedName>
</protein>
<keyword evidence="2" id="KW-0808">Transferase</keyword>
<dbReference type="Proteomes" id="UP000550707">
    <property type="component" value="Unassembled WGS sequence"/>
</dbReference>
<organism evidence="2 3">
    <name type="scientific">Molossus molossus</name>
    <name type="common">Pallas' mastiff bat</name>
    <name type="synonym">Vespertilio molossus</name>
    <dbReference type="NCBI Taxonomy" id="27622"/>
    <lineage>
        <taxon>Eukaryota</taxon>
        <taxon>Metazoa</taxon>
        <taxon>Chordata</taxon>
        <taxon>Craniata</taxon>
        <taxon>Vertebrata</taxon>
        <taxon>Euteleostomi</taxon>
        <taxon>Mammalia</taxon>
        <taxon>Eutheria</taxon>
        <taxon>Laurasiatheria</taxon>
        <taxon>Chiroptera</taxon>
        <taxon>Yangochiroptera</taxon>
        <taxon>Molossidae</taxon>
        <taxon>Molossus</taxon>
    </lineage>
</organism>
<evidence type="ECO:0000256" key="1">
    <source>
        <dbReference type="SAM" id="MobiDB-lite"/>
    </source>
</evidence>
<name>A0A7J8CT65_MOLMO</name>
<gene>
    <name evidence="2" type="ORF">HJG59_014829</name>
</gene>
<dbReference type="EMBL" id="JACASF010000020">
    <property type="protein sequence ID" value="KAF6414060.1"/>
    <property type="molecule type" value="Genomic_DNA"/>
</dbReference>
<keyword evidence="3" id="KW-1185">Reference proteome</keyword>
<dbReference type="InParanoid" id="A0A7J8CT65"/>
<sequence length="188" mass="19957">MLEPRLGFWNQEKQLCGVDMSCLGASPRAASWAPGESGAGPVREDVRPAQCFARLDLARGRSRSWRRGGRTLPPQLLGLGPCRLPIWFQVSFPGGTRGNPGAVHLAFSPGHALEASSPLPEGAPCKWSKIQTFPEREAATLPGQPPPPARAAVLQSGRPGGKDQRLCHGGLSGTCSPCCLLRLPDLHG</sequence>
<feature type="region of interest" description="Disordered" evidence="1">
    <location>
        <begin position="138"/>
        <end position="165"/>
    </location>
</feature>
<reference evidence="2 3" key="1">
    <citation type="journal article" date="2020" name="Nature">
        <title>Six reference-quality genomes reveal evolution of bat adaptations.</title>
        <authorList>
            <person name="Jebb D."/>
            <person name="Huang Z."/>
            <person name="Pippel M."/>
            <person name="Hughes G.M."/>
            <person name="Lavrichenko K."/>
            <person name="Devanna P."/>
            <person name="Winkler S."/>
            <person name="Jermiin L.S."/>
            <person name="Skirmuntt E.C."/>
            <person name="Katzourakis A."/>
            <person name="Burkitt-Gray L."/>
            <person name="Ray D.A."/>
            <person name="Sullivan K.A.M."/>
            <person name="Roscito J.G."/>
            <person name="Kirilenko B.M."/>
            <person name="Davalos L.M."/>
            <person name="Corthals A.P."/>
            <person name="Power M.L."/>
            <person name="Jones G."/>
            <person name="Ransome R.D."/>
            <person name="Dechmann D.K.N."/>
            <person name="Locatelli A.G."/>
            <person name="Puechmaille S.J."/>
            <person name="Fedrigo O."/>
            <person name="Jarvis E.D."/>
            <person name="Hiller M."/>
            <person name="Vernes S.C."/>
            <person name="Myers E.W."/>
            <person name="Teeling E.C."/>
        </authorList>
    </citation>
    <scope>NUCLEOTIDE SEQUENCE [LARGE SCALE GENOMIC DNA]</scope>
    <source>
        <strain evidence="2">MMolMol1</strain>
        <tissue evidence="2">Muscle</tissue>
    </source>
</reference>